<dbReference type="PROSITE" id="PS50110">
    <property type="entry name" value="RESPONSE_REGULATORY"/>
    <property type="match status" value="1"/>
</dbReference>
<proteinExistence type="predicted"/>
<keyword evidence="1" id="KW-0597">Phosphoprotein</keyword>
<keyword evidence="4" id="KW-1185">Reference proteome</keyword>
<dbReference type="InterPro" id="IPR001789">
    <property type="entry name" value="Sig_transdc_resp-reg_receiver"/>
</dbReference>
<dbReference type="SUPFAM" id="SSF52172">
    <property type="entry name" value="CheY-like"/>
    <property type="match status" value="1"/>
</dbReference>
<dbReference type="Proteomes" id="UP001409291">
    <property type="component" value="Unassembled WGS sequence"/>
</dbReference>
<feature type="domain" description="Response regulatory" evidence="2">
    <location>
        <begin position="7"/>
        <end position="125"/>
    </location>
</feature>
<gene>
    <name evidence="3" type="ORF">ABE541_20945</name>
</gene>
<sequence length="132" mass="15157">MRNYPIKLAFTDDSIFQQNMIQLLIERDTVFDLFFICGDGLDLIKRLEFEDELPEVCIIDFHMPNMGGVAAASEISARFPSIKLFGYTATTDFCEIKEFKRNGGVHVFPKTNPTSMLEKINSWTYNDDLCQV</sequence>
<evidence type="ECO:0000259" key="2">
    <source>
        <dbReference type="PROSITE" id="PS50110"/>
    </source>
</evidence>
<dbReference type="InterPro" id="IPR011006">
    <property type="entry name" value="CheY-like_superfamily"/>
</dbReference>
<protein>
    <submittedName>
        <fullName evidence="3">Response regulator</fullName>
    </submittedName>
</protein>
<evidence type="ECO:0000313" key="3">
    <source>
        <dbReference type="EMBL" id="MEN5379747.1"/>
    </source>
</evidence>
<name>A0ABV0C2A9_9SPHI</name>
<evidence type="ECO:0000313" key="4">
    <source>
        <dbReference type="Proteomes" id="UP001409291"/>
    </source>
</evidence>
<comment type="caution">
    <text evidence="3">The sequence shown here is derived from an EMBL/GenBank/DDBJ whole genome shotgun (WGS) entry which is preliminary data.</text>
</comment>
<organism evidence="3 4">
    <name type="scientific">Sphingobacterium kitahiroshimense</name>
    <dbReference type="NCBI Taxonomy" id="470446"/>
    <lineage>
        <taxon>Bacteria</taxon>
        <taxon>Pseudomonadati</taxon>
        <taxon>Bacteroidota</taxon>
        <taxon>Sphingobacteriia</taxon>
        <taxon>Sphingobacteriales</taxon>
        <taxon>Sphingobacteriaceae</taxon>
        <taxon>Sphingobacterium</taxon>
    </lineage>
</organism>
<reference evidence="3 4" key="1">
    <citation type="submission" date="2024-04" db="EMBL/GenBank/DDBJ databases">
        <title>WGS of bacteria from Torrens River.</title>
        <authorList>
            <person name="Wyrsch E.R."/>
            <person name="Drigo B."/>
        </authorList>
    </citation>
    <scope>NUCLEOTIDE SEQUENCE [LARGE SCALE GENOMIC DNA]</scope>
    <source>
        <strain evidence="3 4">TWI391</strain>
    </source>
</reference>
<dbReference type="Pfam" id="PF00072">
    <property type="entry name" value="Response_reg"/>
    <property type="match status" value="1"/>
</dbReference>
<dbReference type="Gene3D" id="3.40.50.2300">
    <property type="match status" value="1"/>
</dbReference>
<dbReference type="RefSeq" id="WP_021188760.1">
    <property type="nucleotide sequence ID" value="NZ_JAOQNK010000001.1"/>
</dbReference>
<dbReference type="EMBL" id="JBDJNQ010000011">
    <property type="protein sequence ID" value="MEN5379747.1"/>
    <property type="molecule type" value="Genomic_DNA"/>
</dbReference>
<feature type="modified residue" description="4-aspartylphosphate" evidence="1">
    <location>
        <position position="60"/>
    </location>
</feature>
<accession>A0ABV0C2A9</accession>
<evidence type="ECO:0000256" key="1">
    <source>
        <dbReference type="PROSITE-ProRule" id="PRU00169"/>
    </source>
</evidence>